<accession>A0A2U2XG22</accession>
<protein>
    <submittedName>
        <fullName evidence="1">Uncharacterized protein</fullName>
    </submittedName>
</protein>
<reference evidence="1 2" key="2">
    <citation type="submission" date="2018-05" db="EMBL/GenBank/DDBJ databases">
        <authorList>
            <person name="Lanie J.A."/>
            <person name="Ng W.-L."/>
            <person name="Kazmierczak K.M."/>
            <person name="Andrzejewski T.M."/>
            <person name="Davidsen T.M."/>
            <person name="Wayne K.J."/>
            <person name="Tettelin H."/>
            <person name="Glass J.I."/>
            <person name="Rusch D."/>
            <person name="Podicherti R."/>
            <person name="Tsui H.-C.T."/>
            <person name="Winkler M.E."/>
        </authorList>
    </citation>
    <scope>NUCLEOTIDE SEQUENCE [LARGE SCALE GENOMIC DNA]</scope>
    <source>
        <strain evidence="1 2">C305</strain>
    </source>
</reference>
<name>A0A2U2XG22_9FLAO</name>
<dbReference type="Proteomes" id="UP000245370">
    <property type="component" value="Unassembled WGS sequence"/>
</dbReference>
<sequence>MSNAQNADRLPVIVLYEANHWTFYPHSESPVFALYDDGTVIFSNKKESGFTLDYSYEVLDSSSFYSLLKDLNYKEVLSKEEYNNTLVDYTSQPQNYFYFFEGNNRYAYYYYGSLKKDMKSRKKASKKVVELYDKLAYYKSDNAKRWTPELIELMVQIRNGNEGVTWPDSLPDFNSSNTVKRDSIFYSLYLTPQEYKVYEKLNEKKSKEDSFVINGKECFILIRYPFPKEYYWME</sequence>
<evidence type="ECO:0000313" key="2">
    <source>
        <dbReference type="Proteomes" id="UP000245370"/>
    </source>
</evidence>
<organism evidence="1 2">
    <name type="scientific">Brumimicrobium oceani</name>
    <dbReference type="NCBI Taxonomy" id="2100725"/>
    <lineage>
        <taxon>Bacteria</taxon>
        <taxon>Pseudomonadati</taxon>
        <taxon>Bacteroidota</taxon>
        <taxon>Flavobacteriia</taxon>
        <taxon>Flavobacteriales</taxon>
        <taxon>Crocinitomicaceae</taxon>
        <taxon>Brumimicrobium</taxon>
    </lineage>
</organism>
<comment type="caution">
    <text evidence="1">The sequence shown here is derived from an EMBL/GenBank/DDBJ whole genome shotgun (WGS) entry which is preliminary data.</text>
</comment>
<reference evidence="1 2" key="1">
    <citation type="submission" date="2018-05" db="EMBL/GenBank/DDBJ databases">
        <title>Brumimicrobium oceani sp. nov., isolated from coastal sediment.</title>
        <authorList>
            <person name="Kou Y."/>
        </authorList>
    </citation>
    <scope>NUCLEOTIDE SEQUENCE [LARGE SCALE GENOMIC DNA]</scope>
    <source>
        <strain evidence="1 2">C305</strain>
    </source>
</reference>
<dbReference type="EMBL" id="QFRJ01000001">
    <property type="protein sequence ID" value="PWH86690.1"/>
    <property type="molecule type" value="Genomic_DNA"/>
</dbReference>
<evidence type="ECO:0000313" key="1">
    <source>
        <dbReference type="EMBL" id="PWH86690.1"/>
    </source>
</evidence>
<keyword evidence="2" id="KW-1185">Reference proteome</keyword>
<gene>
    <name evidence="1" type="ORF">DIT68_00025</name>
</gene>
<proteinExistence type="predicted"/>
<dbReference type="AlphaFoldDB" id="A0A2U2XG22"/>